<protein>
    <submittedName>
        <fullName evidence="1">Uncharacterized protein</fullName>
    </submittedName>
</protein>
<gene>
    <name evidence="1" type="ORF">BDY19DRAFT_989129</name>
</gene>
<sequence length="826" mass="88981">MHHASRSLVLARPGARTAATAAKTVPRDLGKWSRPAGIELDSTSNPTVSPNVSKWARPASLPSSNSAVKRPFPGSQRRARVPQDHFNKRGSNEAQSNRNTPVAETKAKLAQQDPDSERQTPSGQSHPQGASASYTPIHNLSHPVDRGSSTNRKFGPNKARSKGIGQKDSRDDNRWRSREQSLPSKKDNSANDLRTAKAKKPKEAAPKPPKQITPDVFIPTVVSVGNLAKLLNIRLDRLQRKMHQVGMEGESSYDYMLNSEYASLIAMEFNRNPVVNDEAAFDIFAPPEPADRSTLPLRPPVVTIMGHVDHGKTTLLDTLRSSSVAAGEAGGITQHIGAFSVEVPNSDPSSSTSHRTITFLDTPGHAAFSAMRARGASATDVVVLVVAADDGIMPQTKEVLDLVKKEDDKVALIVAINKVDKPGADPAEVENQLLAESVQLETFGGDIPVVHVSGLTGQGLPQLVETISAVAEMRDLRAENSGVVQGHVLESKIDKGLGPVATVLIHRGKLTPGTHLICGTTHCRVRLLTSPTGSSVKSVGPGSAAVVTGWKQVPNAGDEVLSGSESDIKRAITNRIRKAELEATLRDLDSINEARRTEREARESEGQAEEDSKPAEEAKKELRLLIKGDVSGTVEAVAGSLQGIGNHLTGVKIISTGVGPVTESDVHRAKASDAMIVAFSVNTPRSVRNEAKAKEVEIIESDIIYRLMDDIKDRVLKLLPALIETRVTGEATVTQIFEIKLKAKQTKKIAGCSVTNGAINKTRKARVIRGGETIHSGTIETLRHLKADMTEVSKGLECGIAFERWDELQPGDMIQVFQEIEAKRTL</sequence>
<evidence type="ECO:0000313" key="1">
    <source>
        <dbReference type="EMBL" id="KAI0093562.1"/>
    </source>
</evidence>
<reference evidence="1" key="1">
    <citation type="journal article" date="2021" name="Environ. Microbiol.">
        <title>Gene family expansions and transcriptome signatures uncover fungal adaptations to wood decay.</title>
        <authorList>
            <person name="Hage H."/>
            <person name="Miyauchi S."/>
            <person name="Viragh M."/>
            <person name="Drula E."/>
            <person name="Min B."/>
            <person name="Chaduli D."/>
            <person name="Navarro D."/>
            <person name="Favel A."/>
            <person name="Norest M."/>
            <person name="Lesage-Meessen L."/>
            <person name="Balint B."/>
            <person name="Merenyi Z."/>
            <person name="de Eugenio L."/>
            <person name="Morin E."/>
            <person name="Martinez A.T."/>
            <person name="Baldrian P."/>
            <person name="Stursova M."/>
            <person name="Martinez M.J."/>
            <person name="Novotny C."/>
            <person name="Magnuson J.K."/>
            <person name="Spatafora J.W."/>
            <person name="Maurice S."/>
            <person name="Pangilinan J."/>
            <person name="Andreopoulos W."/>
            <person name="LaButti K."/>
            <person name="Hundley H."/>
            <person name="Na H."/>
            <person name="Kuo A."/>
            <person name="Barry K."/>
            <person name="Lipzen A."/>
            <person name="Henrissat B."/>
            <person name="Riley R."/>
            <person name="Ahrendt S."/>
            <person name="Nagy L.G."/>
            <person name="Grigoriev I.V."/>
            <person name="Martin F."/>
            <person name="Rosso M.N."/>
        </authorList>
    </citation>
    <scope>NUCLEOTIDE SEQUENCE</scope>
    <source>
        <strain evidence="1">CBS 384.51</strain>
    </source>
</reference>
<name>A0ACB8UGL5_9APHY</name>
<accession>A0ACB8UGL5</accession>
<organism evidence="1 2">
    <name type="scientific">Irpex rosettiformis</name>
    <dbReference type="NCBI Taxonomy" id="378272"/>
    <lineage>
        <taxon>Eukaryota</taxon>
        <taxon>Fungi</taxon>
        <taxon>Dikarya</taxon>
        <taxon>Basidiomycota</taxon>
        <taxon>Agaricomycotina</taxon>
        <taxon>Agaricomycetes</taxon>
        <taxon>Polyporales</taxon>
        <taxon>Irpicaceae</taxon>
        <taxon>Irpex</taxon>
    </lineage>
</organism>
<dbReference type="Proteomes" id="UP001055072">
    <property type="component" value="Unassembled WGS sequence"/>
</dbReference>
<proteinExistence type="predicted"/>
<dbReference type="EMBL" id="MU274901">
    <property type="protein sequence ID" value="KAI0093562.1"/>
    <property type="molecule type" value="Genomic_DNA"/>
</dbReference>
<evidence type="ECO:0000313" key="2">
    <source>
        <dbReference type="Proteomes" id="UP001055072"/>
    </source>
</evidence>
<comment type="caution">
    <text evidence="1">The sequence shown here is derived from an EMBL/GenBank/DDBJ whole genome shotgun (WGS) entry which is preliminary data.</text>
</comment>
<keyword evidence="2" id="KW-1185">Reference proteome</keyword>